<feature type="domain" description="Tetrapyrrole methylase" evidence="8">
    <location>
        <begin position="3"/>
        <end position="210"/>
    </location>
</feature>
<dbReference type="InterPro" id="IPR035996">
    <property type="entry name" value="4pyrrol_Methylase_sf"/>
</dbReference>
<keyword evidence="10" id="KW-1185">Reference proteome</keyword>
<protein>
    <submittedName>
        <fullName evidence="9">Cobalt-precorrin-2 C(20)-methyltransferase</fullName>
        <ecNumber evidence="9">2.1.1.151</ecNumber>
    </submittedName>
</protein>
<sequence length="229" mass="25418">MTKFFGIGVGPGDSDLMTVKATKAIKELDILYTPIARKGMKSTALRIATPFVDDSLEIKERKFPMTKDADERQKSWQLVADEVIADVKSGKNVGMLTLGDPSVYSTFSYIQKLVESQIEIEIVAGISSFSQIAATLKQPLMLDEESLTVIPATKPTEVISKFIDDNQNIVIMKISAKFDEIFDLLNQKSLLNNATIISNASMENENIIQVSELTKQAEIPYFSTMIIKK</sequence>
<dbReference type="Gene3D" id="3.40.1010.10">
    <property type="entry name" value="Cobalt-precorrin-4 Transmethylase, Domain 1"/>
    <property type="match status" value="1"/>
</dbReference>
<dbReference type="InterPro" id="IPR014777">
    <property type="entry name" value="4pyrrole_Mease_sub1"/>
</dbReference>
<evidence type="ECO:0000313" key="9">
    <source>
        <dbReference type="EMBL" id="AKP66217.1"/>
    </source>
</evidence>
<dbReference type="OrthoDB" id="9804789at2"/>
<dbReference type="Pfam" id="PF00590">
    <property type="entry name" value="TP_methylase"/>
    <property type="match status" value="1"/>
</dbReference>
<dbReference type="Gene3D" id="3.30.950.10">
    <property type="entry name" value="Methyltransferase, Cobalt-precorrin-4 Transmethylase, Domain 2"/>
    <property type="match status" value="1"/>
</dbReference>
<dbReference type="RefSeq" id="WP_048702481.1">
    <property type="nucleotide sequence ID" value="NZ_CP012034.1"/>
</dbReference>
<dbReference type="PANTHER" id="PTHR43467">
    <property type="entry name" value="COBALT-PRECORRIN-2 C(20)-METHYLTRANSFERASE"/>
    <property type="match status" value="1"/>
</dbReference>
<organism evidence="9 10">
    <name type="scientific">Companilactobacillus ginsenosidimutans</name>
    <dbReference type="NCBI Taxonomy" id="1007676"/>
    <lineage>
        <taxon>Bacteria</taxon>
        <taxon>Bacillati</taxon>
        <taxon>Bacillota</taxon>
        <taxon>Bacilli</taxon>
        <taxon>Lactobacillales</taxon>
        <taxon>Lactobacillaceae</taxon>
        <taxon>Companilactobacillus</taxon>
    </lineage>
</organism>
<comment type="pathway">
    <text evidence="1">Cofactor biosynthesis; adenosylcobalamin biosynthesis.</text>
</comment>
<dbReference type="PANTHER" id="PTHR43467:SF2">
    <property type="entry name" value="COBALT-PRECORRIN-2 C(20)-METHYLTRANSFERASE"/>
    <property type="match status" value="1"/>
</dbReference>
<dbReference type="EMBL" id="CP012034">
    <property type="protein sequence ID" value="AKP66217.1"/>
    <property type="molecule type" value="Genomic_DNA"/>
</dbReference>
<dbReference type="SUPFAM" id="SSF53790">
    <property type="entry name" value="Tetrapyrrole methylase"/>
    <property type="match status" value="1"/>
</dbReference>
<dbReference type="GO" id="GO:0043781">
    <property type="term" value="F:cobalt-factor II C20-methyltransferase activity"/>
    <property type="evidence" value="ECO:0007669"/>
    <property type="project" value="UniProtKB-EC"/>
</dbReference>
<accession>A0A0H4QE55</accession>
<keyword evidence="4 9" id="KW-0489">Methyltransferase</keyword>
<evidence type="ECO:0000256" key="7">
    <source>
        <dbReference type="PIRNR" id="PIRNR036427"/>
    </source>
</evidence>
<reference evidence="10" key="1">
    <citation type="submission" date="2015-07" db="EMBL/GenBank/DDBJ databases">
        <title>Lactobacillus ginsenosidimutans/EMML 3141/ whole genome sequencing.</title>
        <authorList>
            <person name="Kim M.K."/>
            <person name="Im W.-T."/>
            <person name="Srinivasan S."/>
            <person name="Lee J.-J."/>
        </authorList>
    </citation>
    <scope>NUCLEOTIDE SEQUENCE [LARGE SCALE GENOMIC DNA]</scope>
    <source>
        <strain evidence="10">EMML 3041</strain>
    </source>
</reference>
<name>A0A0H4QE55_9LACO</name>
<dbReference type="Proteomes" id="UP000036106">
    <property type="component" value="Chromosome"/>
</dbReference>
<dbReference type="InterPro" id="IPR006364">
    <property type="entry name" value="CobI/CbiL/CobIJ_dom"/>
</dbReference>
<dbReference type="STRING" id="1007676.ABM34_00735"/>
<dbReference type="PIRSF" id="PIRSF036427">
    <property type="entry name" value="Precrrn-2_mtase"/>
    <property type="match status" value="1"/>
</dbReference>
<evidence type="ECO:0000256" key="2">
    <source>
        <dbReference type="ARBA" id="ARBA00005879"/>
    </source>
</evidence>
<keyword evidence="6" id="KW-0949">S-adenosyl-L-methionine</keyword>
<keyword evidence="3" id="KW-0169">Cobalamin biosynthesis</keyword>
<dbReference type="KEGG" id="lgn:ABM34_00735"/>
<evidence type="ECO:0000256" key="3">
    <source>
        <dbReference type="ARBA" id="ARBA00022573"/>
    </source>
</evidence>
<evidence type="ECO:0000256" key="6">
    <source>
        <dbReference type="ARBA" id="ARBA00022691"/>
    </source>
</evidence>
<dbReference type="PATRIC" id="fig|1007676.4.peg.154"/>
<dbReference type="GO" id="GO:0030788">
    <property type="term" value="F:precorrin-2 C20-methyltransferase activity"/>
    <property type="evidence" value="ECO:0007669"/>
    <property type="project" value="InterPro"/>
</dbReference>
<evidence type="ECO:0000256" key="5">
    <source>
        <dbReference type="ARBA" id="ARBA00022679"/>
    </source>
</evidence>
<dbReference type="EC" id="2.1.1.151" evidence="9"/>
<dbReference type="InterPro" id="IPR000878">
    <property type="entry name" value="4pyrrol_Mease"/>
</dbReference>
<keyword evidence="5 9" id="KW-0808">Transferase</keyword>
<dbReference type="AlphaFoldDB" id="A0A0H4QE55"/>
<dbReference type="InterPro" id="IPR012382">
    <property type="entry name" value="CobI/CbiL"/>
</dbReference>
<dbReference type="InterPro" id="IPR014776">
    <property type="entry name" value="4pyrrole_Mease_sub2"/>
</dbReference>
<comment type="similarity">
    <text evidence="2 7">Belongs to the precorrin methyltransferase family.</text>
</comment>
<evidence type="ECO:0000256" key="1">
    <source>
        <dbReference type="ARBA" id="ARBA00004953"/>
    </source>
</evidence>
<dbReference type="NCBIfam" id="NF004059">
    <property type="entry name" value="PRK05576.1-2"/>
    <property type="match status" value="1"/>
</dbReference>
<dbReference type="GO" id="GO:0032259">
    <property type="term" value="P:methylation"/>
    <property type="evidence" value="ECO:0007669"/>
    <property type="project" value="UniProtKB-KW"/>
</dbReference>
<dbReference type="UniPathway" id="UPA00148"/>
<evidence type="ECO:0000313" key="10">
    <source>
        <dbReference type="Proteomes" id="UP000036106"/>
    </source>
</evidence>
<dbReference type="GO" id="GO:0009236">
    <property type="term" value="P:cobalamin biosynthetic process"/>
    <property type="evidence" value="ECO:0007669"/>
    <property type="project" value="UniProtKB-UniRule"/>
</dbReference>
<dbReference type="CDD" id="cd11645">
    <property type="entry name" value="Precorrin_2_C20_MT"/>
    <property type="match status" value="1"/>
</dbReference>
<dbReference type="NCBIfam" id="TIGR01467">
    <property type="entry name" value="cobI_cbiL"/>
    <property type="match status" value="1"/>
</dbReference>
<proteinExistence type="inferred from homology"/>
<gene>
    <name evidence="9" type="ORF">ABM34_00735</name>
</gene>
<evidence type="ECO:0000259" key="8">
    <source>
        <dbReference type="Pfam" id="PF00590"/>
    </source>
</evidence>
<evidence type="ECO:0000256" key="4">
    <source>
        <dbReference type="ARBA" id="ARBA00022603"/>
    </source>
</evidence>